<evidence type="ECO:0000313" key="6">
    <source>
        <dbReference type="EMBL" id="MCW0484715.1"/>
    </source>
</evidence>
<dbReference type="InterPro" id="IPR012312">
    <property type="entry name" value="Hemerythrin-like"/>
</dbReference>
<dbReference type="Pfam" id="PF01814">
    <property type="entry name" value="Hemerythrin"/>
    <property type="match status" value="1"/>
</dbReference>
<dbReference type="PANTHER" id="PTHR36438:SF1">
    <property type="entry name" value="IRON-SULFUR CLUSTER REPAIR PROTEIN YTFE"/>
    <property type="match status" value="1"/>
</dbReference>
<evidence type="ECO:0000259" key="5">
    <source>
        <dbReference type="Pfam" id="PF01814"/>
    </source>
</evidence>
<comment type="subcellular location">
    <subcellularLocation>
        <location evidence="1">Cytoplasm</location>
    </subcellularLocation>
</comment>
<comment type="caution">
    <text evidence="6">The sequence shown here is derived from an EMBL/GenBank/DDBJ whole genome shotgun (WGS) entry which is preliminary data.</text>
</comment>
<evidence type="ECO:0000256" key="4">
    <source>
        <dbReference type="ARBA" id="ARBA00023004"/>
    </source>
</evidence>
<evidence type="ECO:0000256" key="1">
    <source>
        <dbReference type="ARBA" id="ARBA00004496"/>
    </source>
</evidence>
<feature type="domain" description="Hemerythrin-like" evidence="5">
    <location>
        <begin position="84"/>
        <end position="228"/>
    </location>
</feature>
<dbReference type="GO" id="GO:0005737">
    <property type="term" value="C:cytoplasm"/>
    <property type="evidence" value="ECO:0007669"/>
    <property type="project" value="UniProtKB-SubCell"/>
</dbReference>
<gene>
    <name evidence="6" type="primary">ric</name>
    <name evidence="6" type="ORF">N2K84_18420</name>
</gene>
<dbReference type="Proteomes" id="UP001163821">
    <property type="component" value="Unassembled WGS sequence"/>
</dbReference>
<dbReference type="RefSeq" id="WP_282593306.1">
    <property type="nucleotide sequence ID" value="NZ_JAPAAF010000047.1"/>
</dbReference>
<dbReference type="PANTHER" id="PTHR36438">
    <property type="entry name" value="IRON-SULFUR CLUSTER REPAIR PROTEIN YTFE"/>
    <property type="match status" value="1"/>
</dbReference>
<dbReference type="InterPro" id="IPR038062">
    <property type="entry name" value="ScdA-like_N_sf"/>
</dbReference>
<accession>A0AA42CBA2</accession>
<proteinExistence type="predicted"/>
<dbReference type="InterPro" id="IPR019903">
    <property type="entry name" value="RIC_family"/>
</dbReference>
<keyword evidence="2" id="KW-0963">Cytoplasm</keyword>
<dbReference type="Gene3D" id="1.10.3910.10">
    <property type="entry name" value="SP0561-like"/>
    <property type="match status" value="1"/>
</dbReference>
<keyword evidence="7" id="KW-1185">Reference proteome</keyword>
<dbReference type="Gene3D" id="1.20.120.520">
    <property type="entry name" value="nmb1532 protein domain like"/>
    <property type="match status" value="1"/>
</dbReference>
<keyword evidence="3" id="KW-0479">Metal-binding</keyword>
<name>A0AA42CBA2_9BACT</name>
<evidence type="ECO:0000313" key="7">
    <source>
        <dbReference type="Proteomes" id="UP001163821"/>
    </source>
</evidence>
<protein>
    <submittedName>
        <fullName evidence="6">Iron-sulfur cluster repair di-iron protein</fullName>
    </submittedName>
</protein>
<dbReference type="AlphaFoldDB" id="A0AA42CBA2"/>
<dbReference type="EMBL" id="JAPAAF010000047">
    <property type="protein sequence ID" value="MCW0484715.1"/>
    <property type="molecule type" value="Genomic_DNA"/>
</dbReference>
<dbReference type="GO" id="GO:0046872">
    <property type="term" value="F:metal ion binding"/>
    <property type="evidence" value="ECO:0007669"/>
    <property type="project" value="UniProtKB-KW"/>
</dbReference>
<evidence type="ECO:0000256" key="2">
    <source>
        <dbReference type="ARBA" id="ARBA00022490"/>
    </source>
</evidence>
<reference evidence="6" key="1">
    <citation type="submission" date="2022-10" db="EMBL/GenBank/DDBJ databases">
        <title>Gaoshiqiia sediminis gen. nov., sp. nov., isolated from coastal sediment.</title>
        <authorList>
            <person name="Yu W.X."/>
            <person name="Mu D.S."/>
            <person name="Du J.Z."/>
            <person name="Liang Y.Q."/>
        </authorList>
    </citation>
    <scope>NUCLEOTIDE SEQUENCE</scope>
    <source>
        <strain evidence="6">A06</strain>
    </source>
</reference>
<dbReference type="Pfam" id="PF04405">
    <property type="entry name" value="ScdA_N"/>
    <property type="match status" value="1"/>
</dbReference>
<organism evidence="6 7">
    <name type="scientific">Gaoshiqia sediminis</name>
    <dbReference type="NCBI Taxonomy" id="2986998"/>
    <lineage>
        <taxon>Bacteria</taxon>
        <taxon>Pseudomonadati</taxon>
        <taxon>Bacteroidota</taxon>
        <taxon>Bacteroidia</taxon>
        <taxon>Marinilabiliales</taxon>
        <taxon>Prolixibacteraceae</taxon>
        <taxon>Gaoshiqia</taxon>
    </lineage>
</organism>
<evidence type="ECO:0000256" key="3">
    <source>
        <dbReference type="ARBA" id="ARBA00022723"/>
    </source>
</evidence>
<keyword evidence="4" id="KW-0408">Iron</keyword>
<dbReference type="NCBIfam" id="TIGR03652">
    <property type="entry name" value="FeS_repair_RIC"/>
    <property type="match status" value="1"/>
</dbReference>
<sequence length="233" mass="26293">MQTDLTDKRSIGQIVADDFRAAAIFKQAGIDFCCGGNKSITEACQEKRLNPRHLVEQLNELAITSASATHDFKNWNLGFLADYIVNTHHQYVQNNLPDLLFYTQKIAAVHGDNHPELRVVEDLFCKINQELTQHLKQEEELLFPAIKEALASNSAEAKAIIISEISRMTGEHEFAGSAMDKINEITQGYSLPQDACNTYRVAFKQLEAFEDDLHVHVHLENNILFPKALNLTK</sequence>